<evidence type="ECO:0000313" key="1">
    <source>
        <dbReference type="EMBL" id="MBW0565617.1"/>
    </source>
</evidence>
<reference evidence="1" key="1">
    <citation type="submission" date="2021-03" db="EMBL/GenBank/DDBJ databases">
        <title>Draft genome sequence of rust myrtle Austropuccinia psidii MF-1, a brazilian biotype.</title>
        <authorList>
            <person name="Quecine M.C."/>
            <person name="Pachon D.M.R."/>
            <person name="Bonatelli M.L."/>
            <person name="Correr F.H."/>
            <person name="Franceschini L.M."/>
            <person name="Leite T.F."/>
            <person name="Margarido G.R.A."/>
            <person name="Almeida C.A."/>
            <person name="Ferrarezi J.A."/>
            <person name="Labate C.A."/>
        </authorList>
    </citation>
    <scope>NUCLEOTIDE SEQUENCE</scope>
    <source>
        <strain evidence="1">MF-1</strain>
    </source>
</reference>
<evidence type="ECO:0000313" key="2">
    <source>
        <dbReference type="Proteomes" id="UP000765509"/>
    </source>
</evidence>
<dbReference type="AlphaFoldDB" id="A0A9Q3JNB7"/>
<organism evidence="1 2">
    <name type="scientific">Austropuccinia psidii MF-1</name>
    <dbReference type="NCBI Taxonomy" id="1389203"/>
    <lineage>
        <taxon>Eukaryota</taxon>
        <taxon>Fungi</taxon>
        <taxon>Dikarya</taxon>
        <taxon>Basidiomycota</taxon>
        <taxon>Pucciniomycotina</taxon>
        <taxon>Pucciniomycetes</taxon>
        <taxon>Pucciniales</taxon>
        <taxon>Sphaerophragmiaceae</taxon>
        <taxon>Austropuccinia</taxon>
    </lineage>
</organism>
<dbReference type="Proteomes" id="UP000765509">
    <property type="component" value="Unassembled WGS sequence"/>
</dbReference>
<dbReference type="EMBL" id="AVOT02077737">
    <property type="protein sequence ID" value="MBW0565617.1"/>
    <property type="molecule type" value="Genomic_DNA"/>
</dbReference>
<proteinExistence type="predicted"/>
<accession>A0A9Q3JNB7</accession>
<protein>
    <submittedName>
        <fullName evidence="1">Uncharacterized protein</fullName>
    </submittedName>
</protein>
<gene>
    <name evidence="1" type="ORF">O181_105332</name>
</gene>
<sequence>MENSRAYTSVQRLASTFQNLIESPEAELTVIPVIRSEQLPPRSSRDIAVSVQGMLYGSKAEGVGTSSKPLHRENELISSSERAIRIIK</sequence>
<comment type="caution">
    <text evidence="1">The sequence shown here is derived from an EMBL/GenBank/DDBJ whole genome shotgun (WGS) entry which is preliminary data.</text>
</comment>
<keyword evidence="2" id="KW-1185">Reference proteome</keyword>
<name>A0A9Q3JNB7_9BASI</name>